<name>A0AA88SL24_9ASTE</name>
<dbReference type="EMBL" id="JAVXUO010000310">
    <property type="protein sequence ID" value="KAK2993475.1"/>
    <property type="molecule type" value="Genomic_DNA"/>
</dbReference>
<dbReference type="AlphaFoldDB" id="A0AA88SL24"/>
<evidence type="ECO:0000313" key="1">
    <source>
        <dbReference type="EMBL" id="KAK2993475.1"/>
    </source>
</evidence>
<organism evidence="1 2">
    <name type="scientific">Escallonia rubra</name>
    <dbReference type="NCBI Taxonomy" id="112253"/>
    <lineage>
        <taxon>Eukaryota</taxon>
        <taxon>Viridiplantae</taxon>
        <taxon>Streptophyta</taxon>
        <taxon>Embryophyta</taxon>
        <taxon>Tracheophyta</taxon>
        <taxon>Spermatophyta</taxon>
        <taxon>Magnoliopsida</taxon>
        <taxon>eudicotyledons</taxon>
        <taxon>Gunneridae</taxon>
        <taxon>Pentapetalae</taxon>
        <taxon>asterids</taxon>
        <taxon>campanulids</taxon>
        <taxon>Escalloniales</taxon>
        <taxon>Escalloniaceae</taxon>
        <taxon>Escallonia</taxon>
    </lineage>
</organism>
<proteinExistence type="predicted"/>
<protein>
    <submittedName>
        <fullName evidence="1">Uncharacterized protein</fullName>
    </submittedName>
</protein>
<comment type="caution">
    <text evidence="1">The sequence shown here is derived from an EMBL/GenBank/DDBJ whole genome shotgun (WGS) entry which is preliminary data.</text>
</comment>
<gene>
    <name evidence="1" type="ORF">RJ640_015159</name>
</gene>
<dbReference type="Proteomes" id="UP001187471">
    <property type="component" value="Unassembled WGS sequence"/>
</dbReference>
<evidence type="ECO:0000313" key="2">
    <source>
        <dbReference type="Proteomes" id="UP001187471"/>
    </source>
</evidence>
<accession>A0AA88SL24</accession>
<reference evidence="1" key="1">
    <citation type="submission" date="2022-12" db="EMBL/GenBank/DDBJ databases">
        <title>Draft genome assemblies for two species of Escallonia (Escalloniales).</title>
        <authorList>
            <person name="Chanderbali A."/>
            <person name="Dervinis C."/>
            <person name="Anghel I."/>
            <person name="Soltis D."/>
            <person name="Soltis P."/>
            <person name="Zapata F."/>
        </authorList>
    </citation>
    <scope>NUCLEOTIDE SEQUENCE</scope>
    <source>
        <strain evidence="1">UCBG92.1500</strain>
        <tissue evidence="1">Leaf</tissue>
    </source>
</reference>
<keyword evidence="2" id="KW-1185">Reference proteome</keyword>
<sequence length="66" mass="7686">MRAFHDPNFSEFLLHIGNGTHPHTVGENVVIPREMVPQHYAQWNSYKNPKVKALNICQWLTAIYQP</sequence>